<dbReference type="PROSITE" id="PS51450">
    <property type="entry name" value="LRR"/>
    <property type="match status" value="2"/>
</dbReference>
<keyword evidence="6" id="KW-0843">Virulence</keyword>
<keyword evidence="7" id="KW-0833">Ubl conjugation pathway</keyword>
<dbReference type="EC" id="2.3.2.27" evidence="2"/>
<evidence type="ECO:0000313" key="9">
    <source>
        <dbReference type="EMBL" id="QOQ76079.1"/>
    </source>
</evidence>
<dbReference type="SMART" id="SM00369">
    <property type="entry name" value="LRR_TYP"/>
    <property type="match status" value="4"/>
</dbReference>
<proteinExistence type="inferred from homology"/>
<organism evidence="9 10">
    <name type="scientific">Pseudomonas poae</name>
    <dbReference type="NCBI Taxonomy" id="200451"/>
    <lineage>
        <taxon>Bacteria</taxon>
        <taxon>Pseudomonadati</taxon>
        <taxon>Pseudomonadota</taxon>
        <taxon>Gammaproteobacteria</taxon>
        <taxon>Pseudomonadales</taxon>
        <taxon>Pseudomonadaceae</taxon>
        <taxon>Pseudomonas</taxon>
    </lineage>
</organism>
<dbReference type="InterPro" id="IPR003591">
    <property type="entry name" value="Leu-rich_rpt_typical-subtyp"/>
</dbReference>
<dbReference type="GO" id="GO:0016567">
    <property type="term" value="P:protein ubiquitination"/>
    <property type="evidence" value="ECO:0007669"/>
    <property type="project" value="InterPro"/>
</dbReference>
<keyword evidence="7" id="KW-0964">Secreted</keyword>
<keyword evidence="3" id="KW-0433">Leucine-rich repeat</keyword>
<feature type="domain" description="NEL" evidence="8">
    <location>
        <begin position="1682"/>
        <end position="1972"/>
    </location>
</feature>
<dbReference type="Gene3D" id="1.20.58.360">
    <property type="entry name" value="Shigella T3SS effector IpaH defines"/>
    <property type="match status" value="1"/>
</dbReference>
<evidence type="ECO:0000256" key="2">
    <source>
        <dbReference type="ARBA" id="ARBA00012483"/>
    </source>
</evidence>
<dbReference type="PANTHER" id="PTHR24373:SF387">
    <property type="entry name" value="LEUCINE-RICH REPEATS AND IMMUNOGLOBULIN-LIKE DOMAINS PROTEIN SMA-10"/>
    <property type="match status" value="1"/>
</dbReference>
<dbReference type="Pfam" id="PF14496">
    <property type="entry name" value="NEL"/>
    <property type="match status" value="1"/>
</dbReference>
<evidence type="ECO:0000256" key="5">
    <source>
        <dbReference type="ARBA" id="ARBA00022737"/>
    </source>
</evidence>
<comment type="similarity">
    <text evidence="7">Belongs to the LRR-containing bacterial E3 ligase family.</text>
</comment>
<dbReference type="Proteomes" id="UP000594923">
    <property type="component" value="Chromosome"/>
</dbReference>
<dbReference type="PROSITE" id="PS52053">
    <property type="entry name" value="NEL"/>
    <property type="match status" value="1"/>
</dbReference>
<evidence type="ECO:0000256" key="3">
    <source>
        <dbReference type="ARBA" id="ARBA00022614"/>
    </source>
</evidence>
<name>A0A7M1KLS9_9PSED</name>
<dbReference type="Pfam" id="PF13855">
    <property type="entry name" value="LRR_8"/>
    <property type="match status" value="1"/>
</dbReference>
<dbReference type="EMBL" id="CP063073">
    <property type="protein sequence ID" value="QOQ76079.1"/>
    <property type="molecule type" value="Genomic_DNA"/>
</dbReference>
<evidence type="ECO:0000313" key="10">
    <source>
        <dbReference type="Proteomes" id="UP000594923"/>
    </source>
</evidence>
<reference evidence="9 10" key="1">
    <citation type="submission" date="2020-10" db="EMBL/GenBank/DDBJ databases">
        <title>High quality whole genome sequence of Pseudomonas poae PMA22.</title>
        <authorList>
            <person name="Hernandez J.G."/>
            <person name="Rodriguez P."/>
            <person name="Cuevas C."/>
            <person name="de la Calle F."/>
            <person name="Galan B."/>
            <person name="Garcia J.L."/>
        </authorList>
    </citation>
    <scope>NUCLEOTIDE SEQUENCE [LARGE SCALE GENOMIC DNA]</scope>
    <source>
        <strain evidence="9 10">PMA22</strain>
    </source>
</reference>
<comment type="caution">
    <text evidence="7">Lacks conserved residue(s) required for the propagation of feature annotation.</text>
</comment>
<dbReference type="InterPro" id="IPR050328">
    <property type="entry name" value="Dev_Immune_Receptor"/>
</dbReference>
<keyword evidence="7" id="KW-1035">Host cytoplasm</keyword>
<protein>
    <recommendedName>
        <fullName evidence="2">RING-type E3 ubiquitin transferase</fullName>
        <ecNumber evidence="2">2.3.2.27</ecNumber>
    </recommendedName>
</protein>
<dbReference type="GO" id="GO:0061630">
    <property type="term" value="F:ubiquitin protein ligase activity"/>
    <property type="evidence" value="ECO:0007669"/>
    <property type="project" value="UniProtKB-EC"/>
</dbReference>
<dbReference type="GO" id="GO:0031012">
    <property type="term" value="C:extracellular matrix"/>
    <property type="evidence" value="ECO:0007669"/>
    <property type="project" value="TreeGrafter"/>
</dbReference>
<gene>
    <name evidence="9" type="ORF">IMF22_03090</name>
</gene>
<dbReference type="PANTHER" id="PTHR24373">
    <property type="entry name" value="SLIT RELATED LEUCINE-RICH REPEAT NEURONAL PROTEIN"/>
    <property type="match status" value="1"/>
</dbReference>
<dbReference type="SUPFAM" id="SSF52058">
    <property type="entry name" value="L domain-like"/>
    <property type="match status" value="1"/>
</dbReference>
<comment type="catalytic activity">
    <reaction evidence="1">
        <text>S-ubiquitinyl-[E2 ubiquitin-conjugating enzyme]-L-cysteine + [acceptor protein]-L-lysine = [E2 ubiquitin-conjugating enzyme]-L-cysteine + N(6)-ubiquitinyl-[acceptor protein]-L-lysine.</text>
        <dbReference type="EC" id="2.3.2.27"/>
    </reaction>
</comment>
<evidence type="ECO:0000256" key="6">
    <source>
        <dbReference type="ARBA" id="ARBA00023026"/>
    </source>
</evidence>
<evidence type="ECO:0000259" key="8">
    <source>
        <dbReference type="PROSITE" id="PS52053"/>
    </source>
</evidence>
<evidence type="ECO:0000256" key="1">
    <source>
        <dbReference type="ARBA" id="ARBA00000900"/>
    </source>
</evidence>
<evidence type="ECO:0000256" key="4">
    <source>
        <dbReference type="ARBA" id="ARBA00022729"/>
    </source>
</evidence>
<keyword evidence="4" id="KW-0732">Signal</keyword>
<dbReference type="GO" id="GO:0005615">
    <property type="term" value="C:extracellular space"/>
    <property type="evidence" value="ECO:0007669"/>
    <property type="project" value="TreeGrafter"/>
</dbReference>
<dbReference type="Gene3D" id="3.80.10.10">
    <property type="entry name" value="Ribonuclease Inhibitor"/>
    <property type="match status" value="2"/>
</dbReference>
<dbReference type="InterPro" id="IPR001611">
    <property type="entry name" value="Leu-rich_rpt"/>
</dbReference>
<sequence>MVEPITSSTPQDPLREYIAAQQPVLMAAPEWSALQGLDAMREKFGSFFGVLNEQETFEYVRLQKAWVDAQHTLEKAVQQLTEAFEQHAGSELRAELKKLTGQDIDPTVTRIYTRYKASGGEQRGDAEGAIKVASLTLWDAACLNYDGLTGWTFPGRTGLAGASYLDDGVSATAGQFIALVRRLDIGAQLNTQLQRALQANGSLGRGIMALATAELEFALIEALRDTTASRVDRHKYQQVKRALAGEVRWGRVEEMRLFIPHGVDNTSWIPQHVGLTGQYVSEPAGDCLSIPHLVFAVSDCPGAFSFFPNRPGGSLRHHDSHREACEEFYVAFHGFYRKGKVDWLYQAMSLRDSARLINIVKVGPPPDFTGATEAFAKLLYRLAQAILTLGTVQKIGYVRVTVQQVPLVSLSNFYVQRCADNLKELANETPGFMPTMIELAQTLISEIITLLLTPVPGALKGLGRVRAFALFVAMERALIDGGHQALQGQPDELLQGFVDLADLLISARLHTRLARSVQRRHQRLYRQLSQRRTAAADAQQLTNPQLLERMLGSQHAAARDMQAVLDASGTSRDALQQVWEGAPPSASLVEAVHRFNADRLIDWVIEGADVGRPGPVGAVQVMAPLLTQLEAWPVGTALSIENHQGQEIRRYSKDATRPTTQVVTVTQLENYQFAYATPRRIALHLPQAIVDMLPAIFSAGEQPIRQQLAALANTLKFDLFDALTRFADASRAMPSGADASVRNLLPDRIGQAHPVPAVITQLQALHPQLSLARLLEVLREHPLSAHQQTQLLHSQLQPEALYSALRAAHQVGRREAIVDGLLHPRRFDRQTQHWAAEFAAGVLRGFTGQAVVVSPKGQAVPYSLRGPKDRTLVVIDQDHGQFAPYDPTERRVGATVTGADSFYVAIVSQISELGLSVLRWNQQQAITEFRHQVAQALLRNRAPDGSFYPRQREIAQYASTADMSSRLPEPDALGLYSLGPDRYLFLDSQYFRVDRAGTHEPWRIRHPSLEEAYAPVLVSNGAGAWRHEWENPLTWDGQKPFWRLGPVTRSLSPDAIAQIRTISGVTPGILRRVHVRNERPPVLLLDTIERFTIQQRVKAGVAQGQGFYAELLGELGPEAADVLVGVAGASRVDQVTVLESKVEIDPPQMERNFFEALCHKRSSDPLAQLLQRKFIGLTATVAESLVRQASADEVQSLEAGRVPLTLTPYIRWWLKQLRKARALEGLFLPAAASHDSAKLILHTLPDIHGWPPHLRVEVRAQARLLDSIGPVDAALKRVLEPVAGHYQAYIPQTDGTRQSVGNPGAFLPVLLAALPPRERQALGYTHVGGVEELLQEIGHRQEPQGASVDALLGIGWPAWYNPPRRMADGRMGYPLSGGDGWGPVDRQQVARMRELFPSKTDKDVFEILENLSDSVRERGEAIDALFKEREALEGVLERWSAAEKGETSQAAARREAAERIRRCWRKEDSTRGVMFELSLDDLDLNELPEINAHFGHVMQLSLSNNQLQALPRHFLRRFPALRTLYLDGNRLVQIPHEVSQLWYLKRLYLSNNRIRPNLWDVSHLQSMTRLIKLDLSNNPLGRGQRLNLYGLKQLRVLKLRNTQINVLPLGAVTLENLRTFDLRDNAIKVLTLSDLFLHETVHRAMNLRGNDLSPGTLQRLSNYRGRPGYQDIYFGLWGNGEFPLPSVERWLVAVPLNEMAQWRGEWELLAGERMADRFFNLLWHLSSYPPLIAPEHQALRQDLTQRVWNLIEAANHNGRLRRILFEEPLNDMSAGIDGWLLSLNDLELAMLPVQMLSGNVANAGPDFINYYRALRRLAAIRYYVQGALELPTDREICVHILVYRLALAVSLDLPLALPGRFGIATAVPDADSVNELRRRILRDESQFNWPAKLEDEEYWVAFLERKYSQRFEAALKQFHRALELATAKVGTGEMNEAEYKNYIETLAVPMNNAKTGLVRELTRSEWMAFVNS</sequence>
<dbReference type="InterPro" id="IPR032675">
    <property type="entry name" value="LRR_dom_sf"/>
</dbReference>
<keyword evidence="5" id="KW-0677">Repeat</keyword>
<evidence type="ECO:0000256" key="7">
    <source>
        <dbReference type="PROSITE-ProRule" id="PRU01398"/>
    </source>
</evidence>
<dbReference type="InterPro" id="IPR029487">
    <property type="entry name" value="NEL_dom"/>
</dbReference>
<accession>A0A7M1KLS9</accession>